<gene>
    <name evidence="6" type="primary">IL22RA2</name>
</gene>
<protein>
    <submittedName>
        <fullName evidence="6">Interleukin 22 receptor subunit alpha 2</fullName>
    </submittedName>
</protein>
<dbReference type="Ensembl" id="ENSPCLT00000003552.1">
    <property type="protein sequence ID" value="ENSPCLP00000002579.1"/>
    <property type="gene ID" value="ENSPCLG00000002199.1"/>
</dbReference>
<keyword evidence="2" id="KW-0732">Signal</keyword>
<evidence type="ECO:0000256" key="3">
    <source>
        <dbReference type="ARBA" id="ARBA00023157"/>
    </source>
</evidence>
<dbReference type="InterPro" id="IPR050650">
    <property type="entry name" value="Type-II_Cytokine-TF_Rcpt"/>
</dbReference>
<dbReference type="CDD" id="cd00063">
    <property type="entry name" value="FN3"/>
    <property type="match status" value="1"/>
</dbReference>
<sequence>MPKRKRDALSHGAALLSMRGIRLSSLCFLMHLLQDKISTFLVLENRDLRDAIKPQGVRFYSLNFNNTLHWQPGRAGEGETTLYFVQYKVYGQSKWQNKEECWGIQSHFCDLTEETSDTYEAYYGRVQAASTDVRSDWSLSCRFTPWRETMIGPPTIKVVHSNKSVILKIQAPRSAHRRKRGSMIPMTNYYDLLYQVFIINNLLDEQHRVLVYEGKDKVIRIEDLRPGISYCIMARTSVLVLGRSSAYSSRQCTVLL</sequence>
<dbReference type="Gene3D" id="2.60.40.10">
    <property type="entry name" value="Immunoglobulins"/>
    <property type="match status" value="2"/>
</dbReference>
<evidence type="ECO:0000313" key="6">
    <source>
        <dbReference type="Ensembl" id="ENSPCLP00000002579.1"/>
    </source>
</evidence>
<dbReference type="InterPro" id="IPR036116">
    <property type="entry name" value="FN3_sf"/>
</dbReference>
<accession>A0A669P4Y7</accession>
<dbReference type="OMA" id="SMENYYE"/>
<keyword evidence="4" id="KW-0675">Receptor</keyword>
<comment type="similarity">
    <text evidence="1">Belongs to the type II cytokine receptor family.</text>
</comment>
<dbReference type="PANTHER" id="PTHR20859:SF51">
    <property type="entry name" value="INTERLEUKIN-22 RECEPTOR SUBUNIT ALPHA-2"/>
    <property type="match status" value="1"/>
</dbReference>
<evidence type="ECO:0000256" key="4">
    <source>
        <dbReference type="ARBA" id="ARBA00023170"/>
    </source>
</evidence>
<name>A0A669P4Y7_PHACC</name>
<proteinExistence type="inferred from homology"/>
<dbReference type="InterPro" id="IPR013783">
    <property type="entry name" value="Ig-like_fold"/>
</dbReference>
<dbReference type="GeneID" id="116240607"/>
<keyword evidence="7" id="KW-1185">Reference proteome</keyword>
<evidence type="ECO:0000313" key="7">
    <source>
        <dbReference type="Proteomes" id="UP000472261"/>
    </source>
</evidence>
<dbReference type="Proteomes" id="UP000472261">
    <property type="component" value="Unplaced"/>
</dbReference>
<dbReference type="AlphaFoldDB" id="A0A669P4Y7"/>
<dbReference type="FunFam" id="2.60.40.10:FF:000348">
    <property type="entry name" value="Interleukin 20 receptor subunit alpha"/>
    <property type="match status" value="1"/>
</dbReference>
<evidence type="ECO:0000259" key="5">
    <source>
        <dbReference type="PROSITE" id="PS50853"/>
    </source>
</evidence>
<dbReference type="GO" id="GO:0005886">
    <property type="term" value="C:plasma membrane"/>
    <property type="evidence" value="ECO:0007669"/>
    <property type="project" value="TreeGrafter"/>
</dbReference>
<reference evidence="6" key="1">
    <citation type="submission" date="2025-08" db="UniProtKB">
        <authorList>
            <consortium name="Ensembl"/>
        </authorList>
    </citation>
    <scope>IDENTIFICATION</scope>
</reference>
<dbReference type="Pfam" id="PF01108">
    <property type="entry name" value="Tissue_fac"/>
    <property type="match status" value="1"/>
</dbReference>
<evidence type="ECO:0000256" key="1">
    <source>
        <dbReference type="ARBA" id="ARBA00005399"/>
    </source>
</evidence>
<organism evidence="6 7">
    <name type="scientific">Phasianus colchicus</name>
    <name type="common">Common pheasant</name>
    <dbReference type="NCBI Taxonomy" id="9054"/>
    <lineage>
        <taxon>Eukaryota</taxon>
        <taxon>Metazoa</taxon>
        <taxon>Chordata</taxon>
        <taxon>Craniata</taxon>
        <taxon>Vertebrata</taxon>
        <taxon>Euteleostomi</taxon>
        <taxon>Archelosauria</taxon>
        <taxon>Archosauria</taxon>
        <taxon>Dinosauria</taxon>
        <taxon>Saurischia</taxon>
        <taxon>Theropoda</taxon>
        <taxon>Coelurosauria</taxon>
        <taxon>Aves</taxon>
        <taxon>Neognathae</taxon>
        <taxon>Galloanserae</taxon>
        <taxon>Galliformes</taxon>
        <taxon>Phasianidae</taxon>
        <taxon>Phasianinae</taxon>
        <taxon>Phasianus</taxon>
    </lineage>
</organism>
<dbReference type="InterPro" id="IPR003961">
    <property type="entry name" value="FN3_dom"/>
</dbReference>
<dbReference type="PANTHER" id="PTHR20859">
    <property type="entry name" value="INTERFERON/INTERLEUKIN RECEPTOR"/>
    <property type="match status" value="1"/>
</dbReference>
<feature type="domain" description="Fibronectin type-III" evidence="5">
    <location>
        <begin position="53"/>
        <end position="148"/>
    </location>
</feature>
<dbReference type="RefSeq" id="XP_031466912.1">
    <property type="nucleotide sequence ID" value="XM_031611052.1"/>
</dbReference>
<dbReference type="KEGG" id="pcoc:116240607"/>
<dbReference type="GO" id="GO:0004896">
    <property type="term" value="F:cytokine receptor activity"/>
    <property type="evidence" value="ECO:0007669"/>
    <property type="project" value="TreeGrafter"/>
</dbReference>
<reference evidence="6" key="2">
    <citation type="submission" date="2025-09" db="UniProtKB">
        <authorList>
            <consortium name="Ensembl"/>
        </authorList>
    </citation>
    <scope>IDENTIFICATION</scope>
</reference>
<dbReference type="InterPro" id="IPR015373">
    <property type="entry name" value="Interferon/interleukin_rcp_dom"/>
</dbReference>
<keyword evidence="3" id="KW-1015">Disulfide bond</keyword>
<dbReference type="OrthoDB" id="10007376at2759"/>
<dbReference type="CTD" id="116379"/>
<dbReference type="SUPFAM" id="SSF49265">
    <property type="entry name" value="Fibronectin type III"/>
    <property type="match status" value="2"/>
</dbReference>
<dbReference type="Pfam" id="PF09294">
    <property type="entry name" value="Interfer-bind"/>
    <property type="match status" value="1"/>
</dbReference>
<dbReference type="PROSITE" id="PS50853">
    <property type="entry name" value="FN3"/>
    <property type="match status" value="1"/>
</dbReference>
<evidence type="ECO:0000256" key="2">
    <source>
        <dbReference type="ARBA" id="ARBA00022729"/>
    </source>
</evidence>